<evidence type="ECO:0000256" key="4">
    <source>
        <dbReference type="ARBA" id="ARBA00022723"/>
    </source>
</evidence>
<gene>
    <name evidence="10" type="ORF">A3Q56_00992</name>
</gene>
<evidence type="ECO:0000256" key="8">
    <source>
        <dbReference type="ARBA" id="ARBA00034126"/>
    </source>
</evidence>
<dbReference type="GO" id="GO:0042273">
    <property type="term" value="P:ribosomal large subunit biogenesis"/>
    <property type="evidence" value="ECO:0007669"/>
    <property type="project" value="TreeGrafter"/>
</dbReference>
<dbReference type="InterPro" id="IPR003604">
    <property type="entry name" value="Matrin/U1-like-C_Znf_C2H2"/>
</dbReference>
<evidence type="ECO:0000259" key="9">
    <source>
        <dbReference type="PROSITE" id="PS00028"/>
    </source>
</evidence>
<dbReference type="GO" id="GO:0030687">
    <property type="term" value="C:preribosome, large subunit precursor"/>
    <property type="evidence" value="ECO:0007669"/>
    <property type="project" value="TreeGrafter"/>
</dbReference>
<accession>A0A177BCK5</accession>
<comment type="subcellular location">
    <subcellularLocation>
        <location evidence="1">Cytoplasm</location>
    </subcellularLocation>
</comment>
<dbReference type="PROSITE" id="PS00028">
    <property type="entry name" value="ZINC_FINGER_C2H2_1"/>
    <property type="match status" value="3"/>
</dbReference>
<dbReference type="InterPro" id="IPR013087">
    <property type="entry name" value="Znf_C2H2_type"/>
</dbReference>
<evidence type="ECO:0000256" key="1">
    <source>
        <dbReference type="ARBA" id="ARBA00004496"/>
    </source>
</evidence>
<feature type="domain" description="C2H2-type" evidence="9">
    <location>
        <begin position="172"/>
        <end position="194"/>
    </location>
</feature>
<sequence>MEKIRNFQCTVCLVYFDDQLSHKSHYKTQWHTFNLMRKQIDKSPIRLDQYDELIKLQNDSSETKEKIPCIICNKRFENIKSFNNHVKSKKHLSLGKIFKARKVDVDSNSVSLKKDDVETGKTCLFCTLNFSSNDYMSHLKKHSFIPPNSDQLIDRDGLITLLHELVHVAFQCIYCCKLFSNSEAVKNHMDNTGHKNIPFDTIEECEDSVFYQFYHKSGTEIVIYGEEYEDEVLDDGTDEYKMVLPSGIF</sequence>
<evidence type="ECO:0000256" key="5">
    <source>
        <dbReference type="ARBA" id="ARBA00022737"/>
    </source>
</evidence>
<keyword evidence="6" id="KW-0863">Zinc-finger</keyword>
<proteinExistence type="inferred from homology"/>
<comment type="caution">
    <text evidence="10">The sequence shown here is derived from an EMBL/GenBank/DDBJ whole genome shotgun (WGS) entry which is preliminary data.</text>
</comment>
<dbReference type="Proteomes" id="UP000078046">
    <property type="component" value="Unassembled WGS sequence"/>
</dbReference>
<evidence type="ECO:0000313" key="11">
    <source>
        <dbReference type="Proteomes" id="UP000078046"/>
    </source>
</evidence>
<dbReference type="Gene3D" id="3.30.160.60">
    <property type="entry name" value="Classic Zinc Finger"/>
    <property type="match status" value="1"/>
</dbReference>
<evidence type="ECO:0000313" key="10">
    <source>
        <dbReference type="EMBL" id="OAF71244.1"/>
    </source>
</evidence>
<dbReference type="AlphaFoldDB" id="A0A177BCK5"/>
<dbReference type="Pfam" id="PF12171">
    <property type="entry name" value="zf-C2H2_jaz"/>
    <property type="match status" value="1"/>
</dbReference>
<dbReference type="SMART" id="SM00451">
    <property type="entry name" value="ZnF_U1"/>
    <property type="match status" value="2"/>
</dbReference>
<dbReference type="SUPFAM" id="SSF57667">
    <property type="entry name" value="beta-beta-alpha zinc fingers"/>
    <property type="match status" value="1"/>
</dbReference>
<dbReference type="GO" id="GO:0005737">
    <property type="term" value="C:cytoplasm"/>
    <property type="evidence" value="ECO:0007669"/>
    <property type="project" value="UniProtKB-SubCell"/>
</dbReference>
<name>A0A177BCK5_9BILA</name>
<feature type="domain" description="C2H2-type" evidence="9">
    <location>
        <begin position="69"/>
        <end position="91"/>
    </location>
</feature>
<dbReference type="PANTHER" id="PTHR13182:SF8">
    <property type="entry name" value="CYTOPLASMIC 60S SUBUNIT BIOGENESIS FACTOR ZNF622"/>
    <property type="match status" value="1"/>
</dbReference>
<keyword evidence="11" id="KW-1185">Reference proteome</keyword>
<dbReference type="GO" id="GO:0003676">
    <property type="term" value="F:nucleic acid binding"/>
    <property type="evidence" value="ECO:0007669"/>
    <property type="project" value="InterPro"/>
</dbReference>
<evidence type="ECO:0000256" key="7">
    <source>
        <dbReference type="ARBA" id="ARBA00022833"/>
    </source>
</evidence>
<dbReference type="EMBL" id="LWCA01000068">
    <property type="protein sequence ID" value="OAF71244.1"/>
    <property type="molecule type" value="Genomic_DNA"/>
</dbReference>
<dbReference type="OrthoDB" id="19329at2759"/>
<keyword evidence="5" id="KW-0677">Repeat</keyword>
<evidence type="ECO:0000256" key="2">
    <source>
        <dbReference type="ARBA" id="ARBA00022490"/>
    </source>
</evidence>
<dbReference type="InterPro" id="IPR022755">
    <property type="entry name" value="Znf_C2H2_jaz"/>
</dbReference>
<organism evidence="10 11">
    <name type="scientific">Intoshia linei</name>
    <dbReference type="NCBI Taxonomy" id="1819745"/>
    <lineage>
        <taxon>Eukaryota</taxon>
        <taxon>Metazoa</taxon>
        <taxon>Spiralia</taxon>
        <taxon>Lophotrochozoa</taxon>
        <taxon>Mesozoa</taxon>
        <taxon>Orthonectida</taxon>
        <taxon>Rhopaluridae</taxon>
        <taxon>Intoshia</taxon>
    </lineage>
</organism>
<dbReference type="InterPro" id="IPR040025">
    <property type="entry name" value="Znf622/Rei1/Reh1"/>
</dbReference>
<dbReference type="GO" id="GO:0008270">
    <property type="term" value="F:zinc ion binding"/>
    <property type="evidence" value="ECO:0007669"/>
    <property type="project" value="UniProtKB-KW"/>
</dbReference>
<evidence type="ECO:0000256" key="3">
    <source>
        <dbReference type="ARBA" id="ARBA00022517"/>
    </source>
</evidence>
<keyword evidence="7" id="KW-0862">Zinc</keyword>
<dbReference type="SMART" id="SM00355">
    <property type="entry name" value="ZnF_C2H2"/>
    <property type="match status" value="4"/>
</dbReference>
<dbReference type="InterPro" id="IPR041661">
    <property type="entry name" value="ZN622/Rei1/Reh1_Znf-C2H2"/>
</dbReference>
<dbReference type="Pfam" id="PF12756">
    <property type="entry name" value="zf-C2H2_2"/>
    <property type="match status" value="1"/>
</dbReference>
<evidence type="ECO:0000256" key="6">
    <source>
        <dbReference type="ARBA" id="ARBA00022771"/>
    </source>
</evidence>
<feature type="domain" description="C2H2-type" evidence="9">
    <location>
        <begin position="9"/>
        <end position="31"/>
    </location>
</feature>
<reference evidence="10 11" key="1">
    <citation type="submission" date="2016-04" db="EMBL/GenBank/DDBJ databases">
        <title>The genome of Intoshia linei affirms orthonectids as highly simplified spiralians.</title>
        <authorList>
            <person name="Mikhailov K.V."/>
            <person name="Slusarev G.S."/>
            <person name="Nikitin M.A."/>
            <person name="Logacheva M.D."/>
            <person name="Penin A."/>
            <person name="Aleoshin V."/>
            <person name="Panchin Y.V."/>
        </authorList>
    </citation>
    <scope>NUCLEOTIDE SEQUENCE [LARGE SCALE GENOMIC DNA]</scope>
    <source>
        <strain evidence="10">Intl2013</strain>
        <tissue evidence="10">Whole animal</tissue>
    </source>
</reference>
<protein>
    <recommendedName>
        <fullName evidence="9">C2H2-type domain-containing protein</fullName>
    </recommendedName>
</protein>
<dbReference type="PANTHER" id="PTHR13182">
    <property type="entry name" value="ZINC FINGER PROTEIN 622"/>
    <property type="match status" value="1"/>
</dbReference>
<dbReference type="Pfam" id="PF12874">
    <property type="entry name" value="zf-met"/>
    <property type="match status" value="1"/>
</dbReference>
<keyword evidence="4" id="KW-0479">Metal-binding</keyword>
<keyword evidence="3" id="KW-0690">Ribosome biogenesis</keyword>
<keyword evidence="2" id="KW-0963">Cytoplasm</keyword>
<dbReference type="InterPro" id="IPR036236">
    <property type="entry name" value="Znf_C2H2_sf"/>
</dbReference>
<comment type="similarity">
    <text evidence="8">Belongs to the REI1 family.</text>
</comment>